<gene>
    <name evidence="2" type="ORF">I2H31_01305</name>
</gene>
<accession>A0ABS0HYG2</accession>
<evidence type="ECO:0000313" key="2">
    <source>
        <dbReference type="EMBL" id="MBF9219725.1"/>
    </source>
</evidence>
<organism evidence="2 3">
    <name type="scientific">Hymenobacter ruricola</name>
    <dbReference type="NCBI Taxonomy" id="2791023"/>
    <lineage>
        <taxon>Bacteria</taxon>
        <taxon>Pseudomonadati</taxon>
        <taxon>Bacteroidota</taxon>
        <taxon>Cytophagia</taxon>
        <taxon>Cytophagales</taxon>
        <taxon>Hymenobacteraceae</taxon>
        <taxon>Hymenobacter</taxon>
    </lineage>
</organism>
<sequence length="115" mass="12930">MGEKKAVSKTKRLHEKRRHCGRVGHKKTVSENQNGNRAKTRKSSVKIGGADGRRDLPVSLRNVVVERSALHQLVIGVKHDAKLRNHFAGQIAGNVKFLFHLFLRNFPTPDFKLTG</sequence>
<evidence type="ECO:0000256" key="1">
    <source>
        <dbReference type="SAM" id="MobiDB-lite"/>
    </source>
</evidence>
<reference evidence="2 3" key="1">
    <citation type="submission" date="2020-11" db="EMBL/GenBank/DDBJ databases">
        <authorList>
            <person name="Kim M.K."/>
        </authorList>
    </citation>
    <scope>NUCLEOTIDE SEQUENCE [LARGE SCALE GENOMIC DNA]</scope>
    <source>
        <strain evidence="2 3">BT662</strain>
    </source>
</reference>
<dbReference type="EMBL" id="JADQDM010000001">
    <property type="protein sequence ID" value="MBF9219725.1"/>
    <property type="molecule type" value="Genomic_DNA"/>
</dbReference>
<dbReference type="Proteomes" id="UP000618931">
    <property type="component" value="Unassembled WGS sequence"/>
</dbReference>
<proteinExistence type="predicted"/>
<protein>
    <submittedName>
        <fullName evidence="2">Uncharacterized protein</fullName>
    </submittedName>
</protein>
<feature type="compositionally biased region" description="Basic residues" evidence="1">
    <location>
        <begin position="7"/>
        <end position="27"/>
    </location>
</feature>
<feature type="region of interest" description="Disordered" evidence="1">
    <location>
        <begin position="1"/>
        <end position="51"/>
    </location>
</feature>
<name>A0ABS0HYG2_9BACT</name>
<evidence type="ECO:0000313" key="3">
    <source>
        <dbReference type="Proteomes" id="UP000618931"/>
    </source>
</evidence>
<keyword evidence="3" id="KW-1185">Reference proteome</keyword>
<comment type="caution">
    <text evidence="2">The sequence shown here is derived from an EMBL/GenBank/DDBJ whole genome shotgun (WGS) entry which is preliminary data.</text>
</comment>